<comment type="caution">
    <text evidence="3">The sequence shown here is derived from an EMBL/GenBank/DDBJ whole genome shotgun (WGS) entry which is preliminary data.</text>
</comment>
<feature type="domain" description="DUF6534" evidence="2">
    <location>
        <begin position="162"/>
        <end position="278"/>
    </location>
</feature>
<evidence type="ECO:0000256" key="1">
    <source>
        <dbReference type="SAM" id="Phobius"/>
    </source>
</evidence>
<dbReference type="EMBL" id="JABBWE010000004">
    <property type="protein sequence ID" value="KAG1803896.1"/>
    <property type="molecule type" value="Genomic_DNA"/>
</dbReference>
<evidence type="ECO:0000259" key="2">
    <source>
        <dbReference type="Pfam" id="PF20152"/>
    </source>
</evidence>
<keyword evidence="4" id="KW-1185">Reference proteome</keyword>
<dbReference type="PANTHER" id="PTHR40465:SF1">
    <property type="entry name" value="DUF6534 DOMAIN-CONTAINING PROTEIN"/>
    <property type="match status" value="1"/>
</dbReference>
<dbReference type="Pfam" id="PF20152">
    <property type="entry name" value="DUF6534"/>
    <property type="match status" value="1"/>
</dbReference>
<feature type="transmembrane region" description="Helical" evidence="1">
    <location>
        <begin position="12"/>
        <end position="33"/>
    </location>
</feature>
<sequence length="303" mass="33694">MNDTLSVLTSHFIGVIISSMFYGFALAQTWWYFRTYPKDRWSMKALVAFLWLNTAQLALVAASIYHYAIVWQGDIAMSSHISKTFEASMGITSIIAFLVQLTYVYRIWRLSFGNILVTFFIVLLALVALGSGGAMVVKTIHDPLWDSTHVSNLPASSFYLSSMACDFLIAATQVYLFHKSRTGRGRLGGLISRLTVLVVNVGLITTCHAISHTGTDLDGRGYPTHNLSLSVSRLPPQWCLSRPIHPHESLRPSALPSVTYLSRIAGYLNSFLSVLNSRLELRELADNNEYACPSIYTITSELA</sequence>
<feature type="transmembrane region" description="Helical" evidence="1">
    <location>
        <begin position="157"/>
        <end position="177"/>
    </location>
</feature>
<name>A0A9P7DV60_9AGAM</name>
<organism evidence="3 4">
    <name type="scientific">Suillus plorans</name>
    <dbReference type="NCBI Taxonomy" id="116603"/>
    <lineage>
        <taxon>Eukaryota</taxon>
        <taxon>Fungi</taxon>
        <taxon>Dikarya</taxon>
        <taxon>Basidiomycota</taxon>
        <taxon>Agaricomycotina</taxon>
        <taxon>Agaricomycetes</taxon>
        <taxon>Agaricomycetidae</taxon>
        <taxon>Boletales</taxon>
        <taxon>Suillineae</taxon>
        <taxon>Suillaceae</taxon>
        <taxon>Suillus</taxon>
    </lineage>
</organism>
<proteinExistence type="predicted"/>
<gene>
    <name evidence="3" type="ORF">HD556DRAFT_1437632</name>
</gene>
<keyword evidence="1" id="KW-1133">Transmembrane helix</keyword>
<keyword evidence="1" id="KW-0472">Membrane</keyword>
<protein>
    <recommendedName>
        <fullName evidence="2">DUF6534 domain-containing protein</fullName>
    </recommendedName>
</protein>
<dbReference type="InterPro" id="IPR045339">
    <property type="entry name" value="DUF6534"/>
</dbReference>
<feature type="transmembrane region" description="Helical" evidence="1">
    <location>
        <begin position="115"/>
        <end position="137"/>
    </location>
</feature>
<evidence type="ECO:0000313" key="3">
    <source>
        <dbReference type="EMBL" id="KAG1803896.1"/>
    </source>
</evidence>
<dbReference type="OrthoDB" id="2971182at2759"/>
<dbReference type="PANTHER" id="PTHR40465">
    <property type="entry name" value="CHROMOSOME 1, WHOLE GENOME SHOTGUN SEQUENCE"/>
    <property type="match status" value="1"/>
</dbReference>
<dbReference type="Proteomes" id="UP000719766">
    <property type="component" value="Unassembled WGS sequence"/>
</dbReference>
<evidence type="ECO:0000313" key="4">
    <source>
        <dbReference type="Proteomes" id="UP000719766"/>
    </source>
</evidence>
<feature type="transmembrane region" description="Helical" evidence="1">
    <location>
        <begin position="87"/>
        <end position="108"/>
    </location>
</feature>
<dbReference type="AlphaFoldDB" id="A0A9P7DV60"/>
<reference evidence="3" key="1">
    <citation type="journal article" date="2020" name="New Phytol.">
        <title>Comparative genomics reveals dynamic genome evolution in host specialist ectomycorrhizal fungi.</title>
        <authorList>
            <person name="Lofgren L.A."/>
            <person name="Nguyen N.H."/>
            <person name="Vilgalys R."/>
            <person name="Ruytinx J."/>
            <person name="Liao H.L."/>
            <person name="Branco S."/>
            <person name="Kuo A."/>
            <person name="LaButti K."/>
            <person name="Lipzen A."/>
            <person name="Andreopoulos W."/>
            <person name="Pangilinan J."/>
            <person name="Riley R."/>
            <person name="Hundley H."/>
            <person name="Na H."/>
            <person name="Barry K."/>
            <person name="Grigoriev I.V."/>
            <person name="Stajich J.E."/>
            <person name="Kennedy P.G."/>
        </authorList>
    </citation>
    <scope>NUCLEOTIDE SEQUENCE</scope>
    <source>
        <strain evidence="3">S12</strain>
    </source>
</reference>
<dbReference type="RefSeq" id="XP_041166242.1">
    <property type="nucleotide sequence ID" value="XM_041305730.1"/>
</dbReference>
<feature type="transmembrane region" description="Helical" evidence="1">
    <location>
        <begin position="45"/>
        <end position="67"/>
    </location>
</feature>
<accession>A0A9P7DV60</accession>
<keyword evidence="1" id="KW-0812">Transmembrane</keyword>
<dbReference type="GeneID" id="64599494"/>